<gene>
    <name evidence="1" type="ORF">LOK49_LG07G02431</name>
</gene>
<comment type="caution">
    <text evidence="1">The sequence shown here is derived from an EMBL/GenBank/DDBJ whole genome shotgun (WGS) entry which is preliminary data.</text>
</comment>
<dbReference type="Proteomes" id="UP001060215">
    <property type="component" value="Chromosome 7"/>
</dbReference>
<keyword evidence="2" id="KW-1185">Reference proteome</keyword>
<dbReference type="EMBL" id="CM045764">
    <property type="protein sequence ID" value="KAI8008521.1"/>
    <property type="molecule type" value="Genomic_DNA"/>
</dbReference>
<protein>
    <submittedName>
        <fullName evidence="1">Mitogen-activated protein kinase kinase kinase 18</fullName>
    </submittedName>
</protein>
<name>A0ACC0H653_9ERIC</name>
<sequence length="169" mass="19250">MIYFLLTGLSNLPVNNSQLHYIERELFSQFEGCPHILCCFGDDITIEDGEQWYILLEYAASLADRIQSYGEGLPETKVRRYTNSILLGLSYIHNKGYVYCDIKPHNILVVEEKDDLSMDLNGKRRKRVQESSAKITDLGLVKKAGERFTEKEIKLGIRGTVYGTGVHSL</sequence>
<evidence type="ECO:0000313" key="2">
    <source>
        <dbReference type="Proteomes" id="UP001060215"/>
    </source>
</evidence>
<reference evidence="1 2" key="1">
    <citation type="journal article" date="2022" name="Plant J.">
        <title>Chromosome-level genome of Camellia lanceoleosa provides a valuable resource for understanding genome evolution and self-incompatibility.</title>
        <authorList>
            <person name="Gong W."/>
            <person name="Xiao S."/>
            <person name="Wang L."/>
            <person name="Liao Z."/>
            <person name="Chang Y."/>
            <person name="Mo W."/>
            <person name="Hu G."/>
            <person name="Li W."/>
            <person name="Zhao G."/>
            <person name="Zhu H."/>
            <person name="Hu X."/>
            <person name="Ji K."/>
            <person name="Xiang X."/>
            <person name="Song Q."/>
            <person name="Yuan D."/>
            <person name="Jin S."/>
            <person name="Zhang L."/>
        </authorList>
    </citation>
    <scope>NUCLEOTIDE SEQUENCE [LARGE SCALE GENOMIC DNA]</scope>
    <source>
        <strain evidence="1">SQ_2022a</strain>
    </source>
</reference>
<proteinExistence type="predicted"/>
<keyword evidence="1" id="KW-0418">Kinase</keyword>
<organism evidence="1 2">
    <name type="scientific">Camellia lanceoleosa</name>
    <dbReference type="NCBI Taxonomy" id="1840588"/>
    <lineage>
        <taxon>Eukaryota</taxon>
        <taxon>Viridiplantae</taxon>
        <taxon>Streptophyta</taxon>
        <taxon>Embryophyta</taxon>
        <taxon>Tracheophyta</taxon>
        <taxon>Spermatophyta</taxon>
        <taxon>Magnoliopsida</taxon>
        <taxon>eudicotyledons</taxon>
        <taxon>Gunneridae</taxon>
        <taxon>Pentapetalae</taxon>
        <taxon>asterids</taxon>
        <taxon>Ericales</taxon>
        <taxon>Theaceae</taxon>
        <taxon>Camellia</taxon>
    </lineage>
</organism>
<evidence type="ECO:0000313" key="1">
    <source>
        <dbReference type="EMBL" id="KAI8008521.1"/>
    </source>
</evidence>
<keyword evidence="1" id="KW-0808">Transferase</keyword>
<accession>A0ACC0H653</accession>